<gene>
    <name evidence="12" type="ORF">PDE_01486</name>
</gene>
<evidence type="ECO:0000256" key="7">
    <source>
        <dbReference type="ARBA" id="ARBA00023187"/>
    </source>
</evidence>
<dbReference type="OrthoDB" id="21470at2759"/>
<dbReference type="InterPro" id="IPR034082">
    <property type="entry name" value="R3H_G-patch"/>
</dbReference>
<evidence type="ECO:0000256" key="8">
    <source>
        <dbReference type="ARBA" id="ARBA00023242"/>
    </source>
</evidence>
<reference evidence="12 13" key="1">
    <citation type="journal article" date="2013" name="PLoS ONE">
        <title>Genomic and secretomic analyses reveal unique features of the lignocellulolytic enzyme system of Penicillium decumbens.</title>
        <authorList>
            <person name="Liu G."/>
            <person name="Zhang L."/>
            <person name="Wei X."/>
            <person name="Zou G."/>
            <person name="Qin Y."/>
            <person name="Ma L."/>
            <person name="Li J."/>
            <person name="Zheng H."/>
            <person name="Wang S."/>
            <person name="Wang C."/>
            <person name="Xun L."/>
            <person name="Zhao G.-P."/>
            <person name="Zhou Z."/>
            <person name="Qu Y."/>
        </authorList>
    </citation>
    <scope>NUCLEOTIDE SEQUENCE [LARGE SCALE GENOMIC DNA]</scope>
    <source>
        <strain evidence="13">114-2 / CGMCC 5302</strain>
    </source>
</reference>
<dbReference type="InterPro" id="IPR036867">
    <property type="entry name" value="R3H_dom_sf"/>
</dbReference>
<evidence type="ECO:0000256" key="1">
    <source>
        <dbReference type="ARBA" id="ARBA00004123"/>
    </source>
</evidence>
<dbReference type="GO" id="GO:0005737">
    <property type="term" value="C:cytoplasm"/>
    <property type="evidence" value="ECO:0007669"/>
    <property type="project" value="UniProtKB-SubCell"/>
</dbReference>
<feature type="region of interest" description="Disordered" evidence="9">
    <location>
        <begin position="242"/>
        <end position="336"/>
    </location>
</feature>
<feature type="compositionally biased region" description="Basic and acidic residues" evidence="9">
    <location>
        <begin position="97"/>
        <end position="111"/>
    </location>
</feature>
<feature type="compositionally biased region" description="Basic and acidic residues" evidence="9">
    <location>
        <begin position="248"/>
        <end position="260"/>
    </location>
</feature>
<comment type="subcellular location">
    <subcellularLocation>
        <location evidence="2">Cytoplasm</location>
    </subcellularLocation>
    <subcellularLocation>
        <location evidence="1">Nucleus</location>
    </subcellularLocation>
</comment>
<feature type="compositionally biased region" description="Polar residues" evidence="9">
    <location>
        <begin position="193"/>
        <end position="204"/>
    </location>
</feature>
<keyword evidence="5" id="KW-0963">Cytoplasm</keyword>
<dbReference type="AlphaFoldDB" id="S7Z8L6"/>
<dbReference type="Pfam" id="PF01424">
    <property type="entry name" value="R3H"/>
    <property type="match status" value="1"/>
</dbReference>
<feature type="compositionally biased region" description="Basic and acidic residues" evidence="9">
    <location>
        <begin position="212"/>
        <end position="224"/>
    </location>
</feature>
<evidence type="ECO:0000313" key="13">
    <source>
        <dbReference type="Proteomes" id="UP000019376"/>
    </source>
</evidence>
<evidence type="ECO:0000259" key="10">
    <source>
        <dbReference type="PROSITE" id="PS50174"/>
    </source>
</evidence>
<dbReference type="SMART" id="SM00393">
    <property type="entry name" value="R3H"/>
    <property type="match status" value="1"/>
</dbReference>
<feature type="compositionally biased region" description="Basic and acidic residues" evidence="9">
    <location>
        <begin position="31"/>
        <end position="47"/>
    </location>
</feature>
<dbReference type="GO" id="GO:0005634">
    <property type="term" value="C:nucleus"/>
    <property type="evidence" value="ECO:0007669"/>
    <property type="project" value="UniProtKB-SubCell"/>
</dbReference>
<comment type="similarity">
    <text evidence="3">Belongs to the SQS1 family.</text>
</comment>
<feature type="compositionally biased region" description="Acidic residues" evidence="9">
    <location>
        <begin position="307"/>
        <end position="336"/>
    </location>
</feature>
<feature type="domain" description="G-patch" evidence="10">
    <location>
        <begin position="610"/>
        <end position="653"/>
    </location>
</feature>
<dbReference type="GO" id="GO:0003676">
    <property type="term" value="F:nucleic acid binding"/>
    <property type="evidence" value="ECO:0007669"/>
    <property type="project" value="UniProtKB-UniRule"/>
</dbReference>
<feature type="region of interest" description="Disordered" evidence="9">
    <location>
        <begin position="1"/>
        <end position="153"/>
    </location>
</feature>
<dbReference type="InterPro" id="IPR001374">
    <property type="entry name" value="R3H_dom"/>
</dbReference>
<dbReference type="PROSITE" id="PS51061">
    <property type="entry name" value="R3H"/>
    <property type="match status" value="1"/>
</dbReference>
<dbReference type="Gene3D" id="3.30.1370.50">
    <property type="entry name" value="R3H-like domain"/>
    <property type="match status" value="1"/>
</dbReference>
<dbReference type="eggNOG" id="KOG0154">
    <property type="taxonomic scope" value="Eukaryota"/>
</dbReference>
<keyword evidence="13" id="KW-1185">Reference proteome</keyword>
<dbReference type="SUPFAM" id="SSF82708">
    <property type="entry name" value="R3H domain"/>
    <property type="match status" value="1"/>
</dbReference>
<sequence>MARHGKSKAWAKKGPKKAPKKAPLMSPHRFTMQEEARNTEGHSRDWRTSSNLRHKAVQFVKAGHVQRSEFETIETAEEDGELQVDDQPATAAFQSDPESRAEPQEATEPRDLSAVMLPRMDDVKHPTSLHLDQAPSDFHESSDSSEDEVVFTGRKPSMRPVVIETSQAELDLMFQNHAQETEVVKSTPAPTMDSLTTGKPQSDSSHARVQKNKRDTRGWTRKDEDDMLADYIANMDSDYLEALGVQQGEHRRKNEDKQSAEESSSDEDGAASIISAEFRALLKGDSKEDSGRNSIDSGLSRMRIDAENEFVLDSDDSDDDDEEDGDDDEDDEDDDLEINLDLMDEFNLDSDDEDLDTELLEDMAMNYLADRKKGARSSKSPFASATAFADALEDDPYYGLDMMDFNRPSLQKKGKGKKPPGLDLMLSDSDLEAHLHDVWQVDRKKKKAKKQEREELRKQGLLGRDPGFADLKIKYSKGMNFEELMTEIRSFMLSPNSSLSLPAMTKHRRKTIHELANVMNLKSQSKGKGPSRFPMLIKTSRTPTYTRRTIVQVDDLLCGKKLNRRLYQSWGSDAAKYSKPARVKRGGGAGGATTYMDGDVVGGTAPEIGVENRGRAMLERMGWSSGTALGAVNNKGILQPVAHVVKNSRTGLG</sequence>
<dbReference type="EMBL" id="KB644409">
    <property type="protein sequence ID" value="EPS26549.1"/>
    <property type="molecule type" value="Genomic_DNA"/>
</dbReference>
<evidence type="ECO:0000256" key="5">
    <source>
        <dbReference type="ARBA" id="ARBA00022490"/>
    </source>
</evidence>
<accession>S7Z8L6</accession>
<feature type="region of interest" description="Disordered" evidence="9">
    <location>
        <begin position="181"/>
        <end position="224"/>
    </location>
</feature>
<dbReference type="PANTHER" id="PTHR14195">
    <property type="entry name" value="G PATCH DOMAIN CONTAINING PROTEIN 2"/>
    <property type="match status" value="1"/>
</dbReference>
<keyword evidence="6" id="KW-0507">mRNA processing</keyword>
<evidence type="ECO:0000259" key="11">
    <source>
        <dbReference type="PROSITE" id="PS51061"/>
    </source>
</evidence>
<organism evidence="12 13">
    <name type="scientific">Penicillium oxalicum (strain 114-2 / CGMCC 5302)</name>
    <name type="common">Penicillium decumbens</name>
    <dbReference type="NCBI Taxonomy" id="933388"/>
    <lineage>
        <taxon>Eukaryota</taxon>
        <taxon>Fungi</taxon>
        <taxon>Dikarya</taxon>
        <taxon>Ascomycota</taxon>
        <taxon>Pezizomycotina</taxon>
        <taxon>Eurotiomycetes</taxon>
        <taxon>Eurotiomycetidae</taxon>
        <taxon>Eurotiales</taxon>
        <taxon>Aspergillaceae</taxon>
        <taxon>Penicillium</taxon>
    </lineage>
</organism>
<dbReference type="STRING" id="933388.S7Z8L6"/>
<protein>
    <recommendedName>
        <fullName evidence="4">Protein SQS1</fullName>
    </recommendedName>
</protein>
<dbReference type="GO" id="GO:0008380">
    <property type="term" value="P:RNA splicing"/>
    <property type="evidence" value="ECO:0007669"/>
    <property type="project" value="UniProtKB-KW"/>
</dbReference>
<evidence type="ECO:0000256" key="2">
    <source>
        <dbReference type="ARBA" id="ARBA00004496"/>
    </source>
</evidence>
<evidence type="ECO:0000256" key="4">
    <source>
        <dbReference type="ARBA" id="ARBA00018964"/>
    </source>
</evidence>
<evidence type="ECO:0000256" key="6">
    <source>
        <dbReference type="ARBA" id="ARBA00022664"/>
    </source>
</evidence>
<dbReference type="Proteomes" id="UP000019376">
    <property type="component" value="Unassembled WGS sequence"/>
</dbReference>
<evidence type="ECO:0000256" key="9">
    <source>
        <dbReference type="SAM" id="MobiDB-lite"/>
    </source>
</evidence>
<dbReference type="GO" id="GO:0006397">
    <property type="term" value="P:mRNA processing"/>
    <property type="evidence" value="ECO:0007669"/>
    <property type="project" value="UniProtKB-KW"/>
</dbReference>
<dbReference type="PhylomeDB" id="S7Z8L6"/>
<dbReference type="CDD" id="cd02646">
    <property type="entry name" value="R3H_G-patch"/>
    <property type="match status" value="1"/>
</dbReference>
<feature type="compositionally biased region" description="Basic residues" evidence="9">
    <location>
        <begin position="1"/>
        <end position="20"/>
    </location>
</feature>
<dbReference type="HOGENOM" id="CLU_007254_1_1_1"/>
<dbReference type="InterPro" id="IPR051189">
    <property type="entry name" value="Splicing_assoc_domain"/>
</dbReference>
<dbReference type="InterPro" id="IPR000467">
    <property type="entry name" value="G_patch_dom"/>
</dbReference>
<dbReference type="PROSITE" id="PS50174">
    <property type="entry name" value="G_PATCH"/>
    <property type="match status" value="1"/>
</dbReference>
<keyword evidence="7" id="KW-0508">mRNA splicing</keyword>
<feature type="compositionally biased region" description="Basic and acidic residues" evidence="9">
    <location>
        <begin position="280"/>
        <end position="291"/>
    </location>
</feature>
<feature type="compositionally biased region" description="Acidic residues" evidence="9">
    <location>
        <begin position="71"/>
        <end position="84"/>
    </location>
</feature>
<dbReference type="Pfam" id="PF01585">
    <property type="entry name" value="G-patch"/>
    <property type="match status" value="1"/>
</dbReference>
<evidence type="ECO:0000313" key="12">
    <source>
        <dbReference type="EMBL" id="EPS26549.1"/>
    </source>
</evidence>
<feature type="domain" description="R3H" evidence="11">
    <location>
        <begin position="478"/>
        <end position="540"/>
    </location>
</feature>
<evidence type="ECO:0000256" key="3">
    <source>
        <dbReference type="ARBA" id="ARBA00010306"/>
    </source>
</evidence>
<dbReference type="SMART" id="SM00443">
    <property type="entry name" value="G_patch"/>
    <property type="match status" value="1"/>
</dbReference>
<name>S7Z8L6_PENO1</name>
<proteinExistence type="inferred from homology"/>
<keyword evidence="8" id="KW-0539">Nucleus</keyword>